<dbReference type="GO" id="GO:0016020">
    <property type="term" value="C:membrane"/>
    <property type="evidence" value="ECO:0007669"/>
    <property type="project" value="InterPro"/>
</dbReference>
<evidence type="ECO:0000256" key="1">
    <source>
        <dbReference type="SAM" id="Phobius"/>
    </source>
</evidence>
<feature type="transmembrane region" description="Helical" evidence="1">
    <location>
        <begin position="69"/>
        <end position="90"/>
    </location>
</feature>
<name>A0A380JEN4_STRDO</name>
<reference evidence="2 3" key="1">
    <citation type="submission" date="2018-06" db="EMBL/GenBank/DDBJ databases">
        <authorList>
            <consortium name="Pathogen Informatics"/>
            <person name="Doyle S."/>
        </authorList>
    </citation>
    <scope>NUCLEOTIDE SEQUENCE [LARGE SCALE GENOMIC DNA]</scope>
    <source>
        <strain evidence="3">NCTC 11391</strain>
    </source>
</reference>
<organism evidence="2 3">
    <name type="scientific">Streptococcus downei MFe28</name>
    <dbReference type="NCBI Taxonomy" id="764290"/>
    <lineage>
        <taxon>Bacteria</taxon>
        <taxon>Bacillati</taxon>
        <taxon>Bacillota</taxon>
        <taxon>Bacilli</taxon>
        <taxon>Lactobacillales</taxon>
        <taxon>Streptococcaceae</taxon>
        <taxon>Streptococcus</taxon>
    </lineage>
</organism>
<feature type="transmembrane region" description="Helical" evidence="1">
    <location>
        <begin position="7"/>
        <end position="25"/>
    </location>
</feature>
<keyword evidence="3" id="KW-1185">Reference proteome</keyword>
<keyword evidence="1" id="KW-0472">Membrane</keyword>
<protein>
    <submittedName>
        <fullName evidence="2">Membrane protein</fullName>
    </submittedName>
</protein>
<evidence type="ECO:0000313" key="2">
    <source>
        <dbReference type="EMBL" id="SUN36570.1"/>
    </source>
</evidence>
<dbReference type="InterPro" id="IPR008523">
    <property type="entry name" value="DUF805"/>
</dbReference>
<dbReference type="OrthoDB" id="2285053at2"/>
<keyword evidence="1" id="KW-0812">Transmembrane</keyword>
<dbReference type="RefSeq" id="WP_002997860.1">
    <property type="nucleotide sequence ID" value="NZ_UHFA01000002.1"/>
</dbReference>
<proteinExistence type="predicted"/>
<keyword evidence="1" id="KW-1133">Transmembrane helix</keyword>
<evidence type="ECO:0000313" key="3">
    <source>
        <dbReference type="Proteomes" id="UP000254082"/>
    </source>
</evidence>
<dbReference type="Proteomes" id="UP000254082">
    <property type="component" value="Unassembled WGS sequence"/>
</dbReference>
<dbReference type="AlphaFoldDB" id="A0A380JEN4"/>
<sequence>MNSLISIAFYIIIIAIVGGAATSYSDAPSTGFIASMGIFGILLMIWGSANICPGIALIVRRLRDAGYHWAFIFIQFIPFGSIALLVLLSMPTKQVPNDFNNFQP</sequence>
<feature type="transmembrane region" description="Helical" evidence="1">
    <location>
        <begin position="31"/>
        <end position="57"/>
    </location>
</feature>
<dbReference type="EMBL" id="UHFA01000002">
    <property type="protein sequence ID" value="SUN36570.1"/>
    <property type="molecule type" value="Genomic_DNA"/>
</dbReference>
<dbReference type="Pfam" id="PF05656">
    <property type="entry name" value="DUF805"/>
    <property type="match status" value="1"/>
</dbReference>
<accession>A0A380JEN4</accession>
<gene>
    <name evidence="2" type="ORF">NCTC11391_01567</name>
</gene>